<proteinExistence type="inferred from homology"/>
<keyword evidence="2" id="KW-0229">DNA integration</keyword>
<dbReference type="Pfam" id="PF00589">
    <property type="entry name" value="Phage_integrase"/>
    <property type="match status" value="1"/>
</dbReference>
<dbReference type="Proteomes" id="UP001589854">
    <property type="component" value="Unassembled WGS sequence"/>
</dbReference>
<evidence type="ECO:0000256" key="4">
    <source>
        <dbReference type="ARBA" id="ARBA00023172"/>
    </source>
</evidence>
<feature type="domain" description="Core-binding (CB)" evidence="7">
    <location>
        <begin position="27"/>
        <end position="110"/>
    </location>
</feature>
<accession>A0ABV6GLR7</accession>
<protein>
    <submittedName>
        <fullName evidence="8">Tyrosine-type recombinase/integrase</fullName>
    </submittedName>
</protein>
<evidence type="ECO:0000259" key="7">
    <source>
        <dbReference type="PROSITE" id="PS51900"/>
    </source>
</evidence>
<sequence length="210" mass="24888">MERMRRRNRAIVKSREIDPRNKINHGITVNEALEIVMRIYESEGYRSRTINDYRKFWAEFISIVNKQLITDVYHDDLHTYIHHLLHPRKRSPVTVNIRLSAIRAIFNRLHKEEIISISPVERIRKLKTDEQRIFTLTDHQIKRLFSVIDKDSFAGYRDYCALLTALKCGLRSNELHSLEIKDLDLDNSVILLPGAKNKNRKTRTVRCPEK</sequence>
<keyword evidence="4" id="KW-0233">DNA recombination</keyword>
<dbReference type="PANTHER" id="PTHR30349">
    <property type="entry name" value="PHAGE INTEGRASE-RELATED"/>
    <property type="match status" value="1"/>
</dbReference>
<feature type="domain" description="Tyr recombinase" evidence="6">
    <location>
        <begin position="131"/>
        <end position="210"/>
    </location>
</feature>
<dbReference type="Pfam" id="PF13495">
    <property type="entry name" value="Phage_int_SAM_4"/>
    <property type="match status" value="1"/>
</dbReference>
<dbReference type="RefSeq" id="WP_378939084.1">
    <property type="nucleotide sequence ID" value="NZ_JBHLVO010000041.1"/>
</dbReference>
<evidence type="ECO:0000256" key="1">
    <source>
        <dbReference type="ARBA" id="ARBA00008857"/>
    </source>
</evidence>
<dbReference type="Gene3D" id="1.10.443.10">
    <property type="entry name" value="Intergrase catalytic core"/>
    <property type="match status" value="1"/>
</dbReference>
<dbReference type="EMBL" id="JBHLVO010000041">
    <property type="protein sequence ID" value="MFC0274635.1"/>
    <property type="molecule type" value="Genomic_DNA"/>
</dbReference>
<dbReference type="PANTHER" id="PTHR30349:SF41">
    <property type="entry name" value="INTEGRASE_RECOMBINASE PROTEIN MJ0367-RELATED"/>
    <property type="match status" value="1"/>
</dbReference>
<dbReference type="InterPro" id="IPR011010">
    <property type="entry name" value="DNA_brk_join_enz"/>
</dbReference>
<keyword evidence="3 5" id="KW-0238">DNA-binding</keyword>
<dbReference type="Gene3D" id="1.10.150.130">
    <property type="match status" value="1"/>
</dbReference>
<dbReference type="CDD" id="cd00397">
    <property type="entry name" value="DNA_BRE_C"/>
    <property type="match status" value="1"/>
</dbReference>
<dbReference type="PROSITE" id="PS51900">
    <property type="entry name" value="CB"/>
    <property type="match status" value="1"/>
</dbReference>
<name>A0ABV6GLR7_9BACI</name>
<dbReference type="InterPro" id="IPR044068">
    <property type="entry name" value="CB"/>
</dbReference>
<dbReference type="InterPro" id="IPR004107">
    <property type="entry name" value="Integrase_SAM-like_N"/>
</dbReference>
<reference evidence="8 9" key="1">
    <citation type="submission" date="2024-09" db="EMBL/GenBank/DDBJ databases">
        <authorList>
            <person name="Sun Q."/>
            <person name="Mori K."/>
        </authorList>
    </citation>
    <scope>NUCLEOTIDE SEQUENCE [LARGE SCALE GENOMIC DNA]</scope>
    <source>
        <strain evidence="8 9">CCM 7228</strain>
    </source>
</reference>
<organism evidence="8 9">
    <name type="scientific">Metabacillus herbersteinensis</name>
    <dbReference type="NCBI Taxonomy" id="283816"/>
    <lineage>
        <taxon>Bacteria</taxon>
        <taxon>Bacillati</taxon>
        <taxon>Bacillota</taxon>
        <taxon>Bacilli</taxon>
        <taxon>Bacillales</taxon>
        <taxon>Bacillaceae</taxon>
        <taxon>Metabacillus</taxon>
    </lineage>
</organism>
<comment type="caution">
    <text evidence="8">The sequence shown here is derived from an EMBL/GenBank/DDBJ whole genome shotgun (WGS) entry which is preliminary data.</text>
</comment>
<dbReference type="InterPro" id="IPR050090">
    <property type="entry name" value="Tyrosine_recombinase_XerCD"/>
</dbReference>
<evidence type="ECO:0000313" key="9">
    <source>
        <dbReference type="Proteomes" id="UP001589854"/>
    </source>
</evidence>
<gene>
    <name evidence="8" type="ORF">ACFFIX_25240</name>
</gene>
<dbReference type="PROSITE" id="PS51898">
    <property type="entry name" value="TYR_RECOMBINASE"/>
    <property type="match status" value="1"/>
</dbReference>
<evidence type="ECO:0000256" key="3">
    <source>
        <dbReference type="ARBA" id="ARBA00023125"/>
    </source>
</evidence>
<dbReference type="InterPro" id="IPR002104">
    <property type="entry name" value="Integrase_catalytic"/>
</dbReference>
<dbReference type="InterPro" id="IPR010998">
    <property type="entry name" value="Integrase_recombinase_N"/>
</dbReference>
<dbReference type="SUPFAM" id="SSF56349">
    <property type="entry name" value="DNA breaking-rejoining enzymes"/>
    <property type="match status" value="1"/>
</dbReference>
<evidence type="ECO:0000256" key="5">
    <source>
        <dbReference type="PROSITE-ProRule" id="PRU01248"/>
    </source>
</evidence>
<keyword evidence="9" id="KW-1185">Reference proteome</keyword>
<dbReference type="InterPro" id="IPR013762">
    <property type="entry name" value="Integrase-like_cat_sf"/>
</dbReference>
<evidence type="ECO:0000256" key="2">
    <source>
        <dbReference type="ARBA" id="ARBA00022908"/>
    </source>
</evidence>
<comment type="similarity">
    <text evidence="1">Belongs to the 'phage' integrase family.</text>
</comment>
<evidence type="ECO:0000313" key="8">
    <source>
        <dbReference type="EMBL" id="MFC0274635.1"/>
    </source>
</evidence>
<evidence type="ECO:0000259" key="6">
    <source>
        <dbReference type="PROSITE" id="PS51898"/>
    </source>
</evidence>